<dbReference type="RefSeq" id="WP_236889290.1">
    <property type="nucleotide sequence ID" value="NZ_AP024488.1"/>
</dbReference>
<organism evidence="2 3">
    <name type="scientific">Desulfoluna limicola</name>
    <dbReference type="NCBI Taxonomy" id="2810562"/>
    <lineage>
        <taxon>Bacteria</taxon>
        <taxon>Pseudomonadati</taxon>
        <taxon>Thermodesulfobacteriota</taxon>
        <taxon>Desulfobacteria</taxon>
        <taxon>Desulfobacterales</taxon>
        <taxon>Desulfolunaceae</taxon>
        <taxon>Desulfoluna</taxon>
    </lineage>
</organism>
<dbReference type="Proteomes" id="UP001320148">
    <property type="component" value="Chromosome"/>
</dbReference>
<feature type="coiled-coil region" evidence="1">
    <location>
        <begin position="47"/>
        <end position="91"/>
    </location>
</feature>
<name>A0ABN6F6S7_9BACT</name>
<proteinExistence type="predicted"/>
<dbReference type="InterPro" id="IPR052534">
    <property type="entry name" value="Extracell_DNA_Util/SecSys_Comp"/>
</dbReference>
<dbReference type="EMBL" id="AP024488">
    <property type="protein sequence ID" value="BCS97874.1"/>
    <property type="molecule type" value="Genomic_DNA"/>
</dbReference>
<gene>
    <name evidence="2" type="primary">pilN</name>
    <name evidence="2" type="ORF">DSLASN_35060</name>
</gene>
<evidence type="ECO:0000256" key="1">
    <source>
        <dbReference type="SAM" id="Coils"/>
    </source>
</evidence>
<dbReference type="PANTHER" id="PTHR40278:SF2">
    <property type="entry name" value="TYPE IV PILUS INNER MEMBRANE COMPONENT PILN"/>
    <property type="match status" value="1"/>
</dbReference>
<accession>A0ABN6F6S7</accession>
<evidence type="ECO:0000313" key="2">
    <source>
        <dbReference type="EMBL" id="BCS97874.1"/>
    </source>
</evidence>
<dbReference type="PANTHER" id="PTHR40278">
    <property type="entry name" value="DNA UTILIZATION PROTEIN HOFN"/>
    <property type="match status" value="1"/>
</dbReference>
<dbReference type="InterPro" id="IPR007813">
    <property type="entry name" value="PilN"/>
</dbReference>
<evidence type="ECO:0000313" key="3">
    <source>
        <dbReference type="Proteomes" id="UP001320148"/>
    </source>
</evidence>
<keyword evidence="3" id="KW-1185">Reference proteome</keyword>
<sequence>MIRINLLPFRAARTKENVRRQVTIFMLLVLLIVVGMGGYSMSVSAKVAEYKQKVNDTQAELNKFKKKAKEVDAINKKNQVLQKKIDIIEELQVVRKAPVKVLGALTELVIPDRMWIQSYGEAGNSVTLKGSALDEITVADFTRKLEMSEYFSSASLKFLKKGGAQKNVTMKSFEIVCTRAKLTPKPSNATGMKVK</sequence>
<keyword evidence="1" id="KW-0175">Coiled coil</keyword>
<protein>
    <submittedName>
        <fullName evidence="2">Fimbrial protein</fullName>
    </submittedName>
</protein>
<dbReference type="Pfam" id="PF05137">
    <property type="entry name" value="PilN"/>
    <property type="match status" value="1"/>
</dbReference>
<reference evidence="2 3" key="1">
    <citation type="submission" date="2021-02" db="EMBL/GenBank/DDBJ databases">
        <title>Complete genome of Desulfoluna sp. strain ASN36.</title>
        <authorList>
            <person name="Takahashi A."/>
            <person name="Kojima H."/>
            <person name="Fukui M."/>
        </authorList>
    </citation>
    <scope>NUCLEOTIDE SEQUENCE [LARGE SCALE GENOMIC DNA]</scope>
    <source>
        <strain evidence="2 3">ASN36</strain>
    </source>
</reference>